<dbReference type="Proteomes" id="UP000799438">
    <property type="component" value="Unassembled WGS sequence"/>
</dbReference>
<dbReference type="GeneID" id="54304489"/>
<dbReference type="RefSeq" id="XP_033395463.1">
    <property type="nucleotide sequence ID" value="XM_033546982.1"/>
</dbReference>
<evidence type="ECO:0000313" key="2">
    <source>
        <dbReference type="Proteomes" id="UP000799438"/>
    </source>
</evidence>
<name>A0A6A6B6V9_9PEZI</name>
<protein>
    <submittedName>
        <fullName evidence="1">Uncharacterized protein</fullName>
    </submittedName>
</protein>
<organism evidence="1 2">
    <name type="scientific">Aplosporella prunicola CBS 121167</name>
    <dbReference type="NCBI Taxonomy" id="1176127"/>
    <lineage>
        <taxon>Eukaryota</taxon>
        <taxon>Fungi</taxon>
        <taxon>Dikarya</taxon>
        <taxon>Ascomycota</taxon>
        <taxon>Pezizomycotina</taxon>
        <taxon>Dothideomycetes</taxon>
        <taxon>Dothideomycetes incertae sedis</taxon>
        <taxon>Botryosphaeriales</taxon>
        <taxon>Aplosporellaceae</taxon>
        <taxon>Aplosporella</taxon>
    </lineage>
</organism>
<evidence type="ECO:0000313" key="1">
    <source>
        <dbReference type="EMBL" id="KAF2139750.1"/>
    </source>
</evidence>
<keyword evidence="2" id="KW-1185">Reference proteome</keyword>
<accession>A0A6A6B6V9</accession>
<proteinExistence type="predicted"/>
<reference evidence="1" key="1">
    <citation type="journal article" date="2020" name="Stud. Mycol.">
        <title>101 Dothideomycetes genomes: a test case for predicting lifestyles and emergence of pathogens.</title>
        <authorList>
            <person name="Haridas S."/>
            <person name="Albert R."/>
            <person name="Binder M."/>
            <person name="Bloem J."/>
            <person name="Labutti K."/>
            <person name="Salamov A."/>
            <person name="Andreopoulos B."/>
            <person name="Baker S."/>
            <person name="Barry K."/>
            <person name="Bills G."/>
            <person name="Bluhm B."/>
            <person name="Cannon C."/>
            <person name="Castanera R."/>
            <person name="Culley D."/>
            <person name="Daum C."/>
            <person name="Ezra D."/>
            <person name="Gonzalez J."/>
            <person name="Henrissat B."/>
            <person name="Kuo A."/>
            <person name="Liang C."/>
            <person name="Lipzen A."/>
            <person name="Lutzoni F."/>
            <person name="Magnuson J."/>
            <person name="Mondo S."/>
            <person name="Nolan M."/>
            <person name="Ohm R."/>
            <person name="Pangilinan J."/>
            <person name="Park H.-J."/>
            <person name="Ramirez L."/>
            <person name="Alfaro M."/>
            <person name="Sun H."/>
            <person name="Tritt A."/>
            <person name="Yoshinaga Y."/>
            <person name="Zwiers L.-H."/>
            <person name="Turgeon B."/>
            <person name="Goodwin S."/>
            <person name="Spatafora J."/>
            <person name="Crous P."/>
            <person name="Grigoriev I."/>
        </authorList>
    </citation>
    <scope>NUCLEOTIDE SEQUENCE</scope>
    <source>
        <strain evidence="1">CBS 121167</strain>
    </source>
</reference>
<dbReference type="EMBL" id="ML995492">
    <property type="protein sequence ID" value="KAF2139750.1"/>
    <property type="molecule type" value="Genomic_DNA"/>
</dbReference>
<gene>
    <name evidence="1" type="ORF">K452DRAFT_65063</name>
</gene>
<dbReference type="AlphaFoldDB" id="A0A6A6B6V9"/>
<sequence length="72" mass="8289">MRAAKKRAAEGALCRLRVSGCVGWLAAHVQLSRMRVVRRWREMVLLRVSVWSLVSFPDVFEELSDQFGSRAR</sequence>